<reference evidence="2" key="1">
    <citation type="submission" date="2014-04" db="EMBL/GenBank/DDBJ databases">
        <title>Evolutionary Origins and Diversification of the Mycorrhizal Mutualists.</title>
        <authorList>
            <consortium name="DOE Joint Genome Institute"/>
            <consortium name="Mycorrhizal Genomics Consortium"/>
            <person name="Kohler A."/>
            <person name="Kuo A."/>
            <person name="Nagy L.G."/>
            <person name="Floudas D."/>
            <person name="Copeland A."/>
            <person name="Barry K.W."/>
            <person name="Cichocki N."/>
            <person name="Veneault-Fourrey C."/>
            <person name="LaButti K."/>
            <person name="Lindquist E.A."/>
            <person name="Lipzen A."/>
            <person name="Lundell T."/>
            <person name="Morin E."/>
            <person name="Murat C."/>
            <person name="Riley R."/>
            <person name="Ohm R."/>
            <person name="Sun H."/>
            <person name="Tunlid A."/>
            <person name="Henrissat B."/>
            <person name="Grigoriev I.V."/>
            <person name="Hibbett D.S."/>
            <person name="Martin F."/>
        </authorList>
    </citation>
    <scope>NUCLEOTIDE SEQUENCE [LARGE SCALE GENOMIC DNA]</scope>
    <source>
        <strain evidence="2">FD-334 SS-4</strain>
    </source>
</reference>
<evidence type="ECO:0000313" key="1">
    <source>
        <dbReference type="EMBL" id="KJA14536.1"/>
    </source>
</evidence>
<dbReference type="EMBL" id="KN817675">
    <property type="protein sequence ID" value="KJA14536.1"/>
    <property type="molecule type" value="Genomic_DNA"/>
</dbReference>
<dbReference type="STRING" id="945553.A0A0D2ND54"/>
<organism evidence="1 2">
    <name type="scientific">Hypholoma sublateritium (strain FD-334 SS-4)</name>
    <dbReference type="NCBI Taxonomy" id="945553"/>
    <lineage>
        <taxon>Eukaryota</taxon>
        <taxon>Fungi</taxon>
        <taxon>Dikarya</taxon>
        <taxon>Basidiomycota</taxon>
        <taxon>Agaricomycotina</taxon>
        <taxon>Agaricomycetes</taxon>
        <taxon>Agaricomycetidae</taxon>
        <taxon>Agaricales</taxon>
        <taxon>Agaricineae</taxon>
        <taxon>Strophariaceae</taxon>
        <taxon>Hypholoma</taxon>
    </lineage>
</organism>
<protein>
    <submittedName>
        <fullName evidence="1">Uncharacterized protein</fullName>
    </submittedName>
</protein>
<gene>
    <name evidence="1" type="ORF">HYPSUDRAFT_431298</name>
</gene>
<keyword evidence="2" id="KW-1185">Reference proteome</keyword>
<dbReference type="AlphaFoldDB" id="A0A0D2ND54"/>
<evidence type="ECO:0000313" key="2">
    <source>
        <dbReference type="Proteomes" id="UP000054270"/>
    </source>
</evidence>
<sequence length="320" mass="36761">MCHLLDDNWPAEESVWEIVNKSSGQFIYASVVMNFLSLPRAHPAHQLEIVRGLRPSGLSTPFAHLDALYRHILSQMQDTKTTTEILAYTILGKRTNIVSVANFFDVPTANVHVALSDLASVIACKGRDICFLHASLPDFLLDQARSREYHISTPIYATDLSIMWFKNVSSGRFSDYADRSIANLLPLAKATPKLRESILTFDPYKLDCYVEQFYPMYLNIVCKMELHDGGWLYRRQLNVILRFLRKTQRYSMVADMLEQRDSLKILGEIDREEAESMKALTSTNQSQDTCVQRSELQPRVIPKPMNRNARIRTWIKSLLK</sequence>
<proteinExistence type="predicted"/>
<accession>A0A0D2ND54</accession>
<dbReference type="Proteomes" id="UP000054270">
    <property type="component" value="Unassembled WGS sequence"/>
</dbReference>
<dbReference type="OrthoDB" id="3262196at2759"/>
<name>A0A0D2ND54_HYPSF</name>